<dbReference type="InterPro" id="IPR017441">
    <property type="entry name" value="Protein_kinase_ATP_BS"/>
</dbReference>
<dbReference type="RefSeq" id="WP_203853706.1">
    <property type="nucleotide sequence ID" value="NZ_BAAAVW010000037.1"/>
</dbReference>
<evidence type="ECO:0000256" key="5">
    <source>
        <dbReference type="ARBA" id="ARBA00022777"/>
    </source>
</evidence>
<evidence type="ECO:0000256" key="4">
    <source>
        <dbReference type="ARBA" id="ARBA00022741"/>
    </source>
</evidence>
<gene>
    <name evidence="11" type="ORF">Dsi01nite_101170</name>
</gene>
<evidence type="ECO:0000256" key="6">
    <source>
        <dbReference type="ARBA" id="ARBA00022840"/>
    </source>
</evidence>
<dbReference type="PANTHER" id="PTHR43289">
    <property type="entry name" value="MITOGEN-ACTIVATED PROTEIN KINASE KINASE KINASE 20-RELATED"/>
    <property type="match status" value="1"/>
</dbReference>
<keyword evidence="4 7" id="KW-0547">Nucleotide-binding</keyword>
<feature type="region of interest" description="Disordered" evidence="8">
    <location>
        <begin position="326"/>
        <end position="369"/>
    </location>
</feature>
<keyword evidence="3" id="KW-0808">Transferase</keyword>
<dbReference type="EMBL" id="BONQ01000168">
    <property type="protein sequence ID" value="GIG52076.1"/>
    <property type="molecule type" value="Genomic_DNA"/>
</dbReference>
<keyword evidence="6 7" id="KW-0067">ATP-binding</keyword>
<sequence>MHDGQLRQGDVLARRYILRQPVGAGGMSVVWRAWDSNLERTVAVKVLDGPVGTDGGQRERIRREARAAARIEHPNAIGVYDYGETVTPHGRIAAYVVMQLLDGVSLAGRLAEGPLPWVDAVAVAATVADVLHAAHRRGVVHRDVTPENVMLTTDGVKLLDFGIAADVGQRDTLTFGTPPYVAPERLVGAPASGSTDVYALGVLLFEMLTGAPPVQAGTWDELERAVALDQRPALNVPGLPPAVASACLRCLATDPTERPTAAEVAAILESASERGRRRWVTVLAVVLAASVLAGLGYVWRDSARRDTTAPAPKVSIVVSIPPAVTVQPTPAATPTPTRGRTPSAGATTGQPSSLPPSSPATSRLSPQQAGQAVLDVVDRRSAAGEIRTDVAGDIRNQVNNIMGQPVDAGPRVDRLRNQLVDRRREGGITTAAAYDELDAAVAAFAASLT</sequence>
<dbReference type="Pfam" id="PF00069">
    <property type="entry name" value="Pkinase"/>
    <property type="match status" value="1"/>
</dbReference>
<dbReference type="InterPro" id="IPR008266">
    <property type="entry name" value="Tyr_kinase_AS"/>
</dbReference>
<evidence type="ECO:0000256" key="7">
    <source>
        <dbReference type="PROSITE-ProRule" id="PRU10141"/>
    </source>
</evidence>
<keyword evidence="2" id="KW-0723">Serine/threonine-protein kinase</keyword>
<dbReference type="PANTHER" id="PTHR43289:SF6">
    <property type="entry name" value="SERINE_THREONINE-PROTEIN KINASE NEKL-3"/>
    <property type="match status" value="1"/>
</dbReference>
<keyword evidence="12" id="KW-1185">Reference proteome</keyword>
<evidence type="ECO:0000259" key="10">
    <source>
        <dbReference type="PROSITE" id="PS50011"/>
    </source>
</evidence>
<dbReference type="GO" id="GO:0005524">
    <property type="term" value="F:ATP binding"/>
    <property type="evidence" value="ECO:0007669"/>
    <property type="project" value="UniProtKB-UniRule"/>
</dbReference>
<name>A0A919UH59_9ACTN</name>
<dbReference type="InterPro" id="IPR000719">
    <property type="entry name" value="Prot_kinase_dom"/>
</dbReference>
<keyword evidence="5" id="KW-0418">Kinase</keyword>
<organism evidence="11 12">
    <name type="scientific">Dactylosporangium siamense</name>
    <dbReference type="NCBI Taxonomy" id="685454"/>
    <lineage>
        <taxon>Bacteria</taxon>
        <taxon>Bacillati</taxon>
        <taxon>Actinomycetota</taxon>
        <taxon>Actinomycetes</taxon>
        <taxon>Micromonosporales</taxon>
        <taxon>Micromonosporaceae</taxon>
        <taxon>Dactylosporangium</taxon>
    </lineage>
</organism>
<dbReference type="Gene3D" id="1.10.510.10">
    <property type="entry name" value="Transferase(Phosphotransferase) domain 1"/>
    <property type="match status" value="1"/>
</dbReference>
<feature type="transmembrane region" description="Helical" evidence="9">
    <location>
        <begin position="279"/>
        <end position="299"/>
    </location>
</feature>
<reference evidence="11" key="1">
    <citation type="submission" date="2021-01" db="EMBL/GenBank/DDBJ databases">
        <title>Whole genome shotgun sequence of Dactylosporangium siamense NBRC 106093.</title>
        <authorList>
            <person name="Komaki H."/>
            <person name="Tamura T."/>
        </authorList>
    </citation>
    <scope>NUCLEOTIDE SEQUENCE</scope>
    <source>
        <strain evidence="11">NBRC 106093</strain>
    </source>
</reference>
<keyword evidence="9" id="KW-0472">Membrane</keyword>
<dbReference type="PROSITE" id="PS00107">
    <property type="entry name" value="PROTEIN_KINASE_ATP"/>
    <property type="match status" value="1"/>
</dbReference>
<feature type="compositionally biased region" description="Low complexity" evidence="8">
    <location>
        <begin position="326"/>
        <end position="345"/>
    </location>
</feature>
<dbReference type="GO" id="GO:0004674">
    <property type="term" value="F:protein serine/threonine kinase activity"/>
    <property type="evidence" value="ECO:0007669"/>
    <property type="project" value="UniProtKB-KW"/>
</dbReference>
<dbReference type="Gene3D" id="3.30.200.20">
    <property type="entry name" value="Phosphorylase Kinase, domain 1"/>
    <property type="match status" value="1"/>
</dbReference>
<dbReference type="CDD" id="cd14014">
    <property type="entry name" value="STKc_PknB_like"/>
    <property type="match status" value="1"/>
</dbReference>
<evidence type="ECO:0000313" key="11">
    <source>
        <dbReference type="EMBL" id="GIG52076.1"/>
    </source>
</evidence>
<accession>A0A919UH59</accession>
<dbReference type="AlphaFoldDB" id="A0A919UH59"/>
<evidence type="ECO:0000256" key="8">
    <source>
        <dbReference type="SAM" id="MobiDB-lite"/>
    </source>
</evidence>
<evidence type="ECO:0000256" key="2">
    <source>
        <dbReference type="ARBA" id="ARBA00022527"/>
    </source>
</evidence>
<keyword evidence="9" id="KW-0812">Transmembrane</keyword>
<evidence type="ECO:0000256" key="1">
    <source>
        <dbReference type="ARBA" id="ARBA00012513"/>
    </source>
</evidence>
<feature type="domain" description="Protein kinase" evidence="10">
    <location>
        <begin position="16"/>
        <end position="280"/>
    </location>
</feature>
<dbReference type="PROSITE" id="PS00109">
    <property type="entry name" value="PROTEIN_KINASE_TYR"/>
    <property type="match status" value="1"/>
</dbReference>
<dbReference type="PROSITE" id="PS50011">
    <property type="entry name" value="PROTEIN_KINASE_DOM"/>
    <property type="match status" value="1"/>
</dbReference>
<evidence type="ECO:0000313" key="12">
    <source>
        <dbReference type="Proteomes" id="UP000660611"/>
    </source>
</evidence>
<evidence type="ECO:0000256" key="3">
    <source>
        <dbReference type="ARBA" id="ARBA00022679"/>
    </source>
</evidence>
<dbReference type="SUPFAM" id="SSF56112">
    <property type="entry name" value="Protein kinase-like (PK-like)"/>
    <property type="match status" value="1"/>
</dbReference>
<proteinExistence type="predicted"/>
<dbReference type="EC" id="2.7.11.1" evidence="1"/>
<evidence type="ECO:0000256" key="9">
    <source>
        <dbReference type="SAM" id="Phobius"/>
    </source>
</evidence>
<feature type="binding site" evidence="7">
    <location>
        <position position="45"/>
    </location>
    <ligand>
        <name>ATP</name>
        <dbReference type="ChEBI" id="CHEBI:30616"/>
    </ligand>
</feature>
<protein>
    <recommendedName>
        <fullName evidence="1">non-specific serine/threonine protein kinase</fullName>
        <ecNumber evidence="1">2.7.11.1</ecNumber>
    </recommendedName>
</protein>
<dbReference type="Proteomes" id="UP000660611">
    <property type="component" value="Unassembled WGS sequence"/>
</dbReference>
<comment type="caution">
    <text evidence="11">The sequence shown here is derived from an EMBL/GenBank/DDBJ whole genome shotgun (WGS) entry which is preliminary data.</text>
</comment>
<dbReference type="InterPro" id="IPR011009">
    <property type="entry name" value="Kinase-like_dom_sf"/>
</dbReference>
<keyword evidence="9" id="KW-1133">Transmembrane helix</keyword>